<organism evidence="1 2">
    <name type="scientific">Rhabdonatronobacter sediminivivens</name>
    <dbReference type="NCBI Taxonomy" id="2743469"/>
    <lineage>
        <taxon>Bacteria</taxon>
        <taxon>Pseudomonadati</taxon>
        <taxon>Pseudomonadota</taxon>
        <taxon>Alphaproteobacteria</taxon>
        <taxon>Rhodobacterales</taxon>
        <taxon>Paracoccaceae</taxon>
        <taxon>Rhabdonatronobacter</taxon>
    </lineage>
</organism>
<comment type="caution">
    <text evidence="1">The sequence shown here is derived from an EMBL/GenBank/DDBJ whole genome shotgun (WGS) entry which is preliminary data.</text>
</comment>
<sequence>MGKPAVTDDPKSPAARSDLTLVLRRNDLASRAHLRFELVPDASTRQKIAAALGLQKLRKLRFAGELRPLGRKDWELVADLGATVVQDCVVSLAPVPARIDERVERRFLADFVEPEGDDIETPEDEDAEALGAVIDVGAVAIEALTLALPPFPRAEGAALGEDGALRAAPDGQVPLQDADLRPFAALAGLRKKMDGKE</sequence>
<evidence type="ECO:0000313" key="1">
    <source>
        <dbReference type="EMBL" id="NYS24968.1"/>
    </source>
</evidence>
<dbReference type="Pfam" id="PF02620">
    <property type="entry name" value="YceD"/>
    <property type="match status" value="1"/>
</dbReference>
<evidence type="ECO:0000313" key="2">
    <source>
        <dbReference type="Proteomes" id="UP000529417"/>
    </source>
</evidence>
<protein>
    <submittedName>
        <fullName evidence="1">DUF177 domain-containing protein</fullName>
    </submittedName>
</protein>
<reference evidence="1 2" key="1">
    <citation type="journal article" date="2000" name="Arch. Microbiol.">
        <title>Rhodobaca bogoriensis gen. nov. and sp. nov., an alkaliphilic purple nonsulfur bacterium from African Rift Valley soda lakes.</title>
        <authorList>
            <person name="Milford A.D."/>
            <person name="Achenbach L.A."/>
            <person name="Jung D.O."/>
            <person name="Madigan M.T."/>
        </authorList>
    </citation>
    <scope>NUCLEOTIDE SEQUENCE [LARGE SCALE GENOMIC DNA]</scope>
    <source>
        <strain evidence="1 2">2376</strain>
    </source>
</reference>
<dbReference type="InterPro" id="IPR003772">
    <property type="entry name" value="YceD"/>
</dbReference>
<accession>A0A7Z0L038</accession>
<gene>
    <name evidence="1" type="ORF">HUK65_08170</name>
</gene>
<proteinExistence type="predicted"/>
<keyword evidence="2" id="KW-1185">Reference proteome</keyword>
<name>A0A7Z0L038_9RHOB</name>
<dbReference type="EMBL" id="JACBXS010000013">
    <property type="protein sequence ID" value="NYS24968.1"/>
    <property type="molecule type" value="Genomic_DNA"/>
</dbReference>
<dbReference type="Proteomes" id="UP000529417">
    <property type="component" value="Unassembled WGS sequence"/>
</dbReference>
<dbReference type="AlphaFoldDB" id="A0A7Z0L038"/>